<comment type="subcellular location">
    <subcellularLocation>
        <location evidence="1">Nucleus</location>
    </subcellularLocation>
</comment>
<feature type="region of interest" description="Disordered" evidence="6">
    <location>
        <begin position="119"/>
        <end position="156"/>
    </location>
</feature>
<evidence type="ECO:0000256" key="2">
    <source>
        <dbReference type="ARBA" id="ARBA00023015"/>
    </source>
</evidence>
<dbReference type="Gene3D" id="4.10.240.10">
    <property type="entry name" value="Zn(2)-C6 fungal-type DNA-binding domain"/>
    <property type="match status" value="1"/>
</dbReference>
<evidence type="ECO:0000313" key="8">
    <source>
        <dbReference type="EMBL" id="RSH93392.1"/>
    </source>
</evidence>
<evidence type="ECO:0000259" key="7">
    <source>
        <dbReference type="PROSITE" id="PS50048"/>
    </source>
</evidence>
<dbReference type="PROSITE" id="PS00463">
    <property type="entry name" value="ZN2_CY6_FUNGAL_1"/>
    <property type="match status" value="1"/>
</dbReference>
<dbReference type="GO" id="GO:0000976">
    <property type="term" value="F:transcription cis-regulatory region binding"/>
    <property type="evidence" value="ECO:0007669"/>
    <property type="project" value="TreeGrafter"/>
</dbReference>
<dbReference type="PANTHER" id="PTHR31845">
    <property type="entry name" value="FINGER DOMAIN PROTEIN, PUTATIVE-RELATED"/>
    <property type="match status" value="1"/>
</dbReference>
<dbReference type="GO" id="GO:0005634">
    <property type="term" value="C:nucleus"/>
    <property type="evidence" value="ECO:0007669"/>
    <property type="project" value="UniProtKB-SubCell"/>
</dbReference>
<evidence type="ECO:0000313" key="9">
    <source>
        <dbReference type="Proteomes" id="UP000279259"/>
    </source>
</evidence>
<keyword evidence="3" id="KW-0238">DNA-binding</keyword>
<accession>A0A427YQM7</accession>
<dbReference type="PROSITE" id="PS50048">
    <property type="entry name" value="ZN2_CY6_FUNGAL_2"/>
    <property type="match status" value="1"/>
</dbReference>
<reference evidence="8 9" key="1">
    <citation type="submission" date="2018-11" db="EMBL/GenBank/DDBJ databases">
        <title>Genome sequence of Saitozyma podzolica DSM 27192.</title>
        <authorList>
            <person name="Aliyu H."/>
            <person name="Gorte O."/>
            <person name="Ochsenreither K."/>
        </authorList>
    </citation>
    <scope>NUCLEOTIDE SEQUENCE [LARGE SCALE GENOMIC DNA]</scope>
    <source>
        <strain evidence="8 9">DSM 27192</strain>
    </source>
</reference>
<sequence>MASHSIRSTTSHSHSHSHNHSSPTPTPPPPPPRNSGNPPPPSNLTKACARCRHHKLACKPGSAGAYPCTRCEDSGAECVLVEKQRPVPAPSLSQRLARQEAITGRLEAELDEMKRQMRSLIGPQQRDEHSADRASQRSRLVDNPRSPSPDEMESDFGMSELEGDRLAAQELDNGELTTANSLADARLIRQHAPTPVGGAAAGQKRRRESLDGLDLEIARRTFIEHCLPAVSFFDPTEEDLHPVTLRNRSRLLYWAIIAVGSRESPGLENMFTTAEAKMLHFLRDTLGGGRPSYWDLCGAMVYNRWLAPIRPIGHIVDLAYGLNIHNTFANLSDPNNPTAKEIRDIRLWASILMTDSYYSGVTRRPLHYPGREKGLQQATWLASLPASRRNDKRLMATFEHEQIARSIDDALLTSGRLPPDWQSILQQRLQAVEDWYHRWKPVAEALSPRTEMSSFLHVVKINYNLAKFGLNCLGLRGFHGAEDITPSTLTYLTGAIKCAEAQCQLCVAEFQPPAIKYNGESTLYTFSSSAAFLLKCARILPLMFDIPATLGLVQRVVDVIDHVSCQSYSRILSGMLSRVKQEMERNGTSTTSVPTSVFSHMKRDHNGDTATPMSGAGSVGDGVNGAGGMTKSHSTSTSLVPDSSVLMTNMTTDTGPLLTGLGDTAGLDSLMSLGWSDLFPSDNSGMLDNNLFELFHDAI</sequence>
<dbReference type="OrthoDB" id="2535045at2759"/>
<keyword evidence="2" id="KW-0805">Transcription regulation</keyword>
<keyword evidence="9" id="KW-1185">Reference proteome</keyword>
<feature type="compositionally biased region" description="Pro residues" evidence="6">
    <location>
        <begin position="24"/>
        <end position="42"/>
    </location>
</feature>
<proteinExistence type="predicted"/>
<evidence type="ECO:0000256" key="4">
    <source>
        <dbReference type="ARBA" id="ARBA00023163"/>
    </source>
</evidence>
<gene>
    <name evidence="8" type="ORF">EHS25_007748</name>
</gene>
<feature type="region of interest" description="Disordered" evidence="6">
    <location>
        <begin position="1"/>
        <end position="45"/>
    </location>
</feature>
<dbReference type="PANTHER" id="PTHR31845:SF17">
    <property type="entry name" value="ZN(II)2CYS6 TRANSCRIPTION FACTOR (EUROFUNG)"/>
    <property type="match status" value="1"/>
</dbReference>
<dbReference type="EMBL" id="RSCD01000004">
    <property type="protein sequence ID" value="RSH93392.1"/>
    <property type="molecule type" value="Genomic_DNA"/>
</dbReference>
<evidence type="ECO:0000256" key="1">
    <source>
        <dbReference type="ARBA" id="ARBA00004123"/>
    </source>
</evidence>
<feature type="compositionally biased region" description="Basic and acidic residues" evidence="6">
    <location>
        <begin position="125"/>
        <end position="142"/>
    </location>
</feature>
<dbReference type="InterPro" id="IPR051089">
    <property type="entry name" value="prtT"/>
</dbReference>
<comment type="caution">
    <text evidence="8">The sequence shown here is derived from an EMBL/GenBank/DDBJ whole genome shotgun (WGS) entry which is preliminary data.</text>
</comment>
<evidence type="ECO:0000256" key="5">
    <source>
        <dbReference type="ARBA" id="ARBA00023242"/>
    </source>
</evidence>
<dbReference type="GO" id="GO:0008270">
    <property type="term" value="F:zinc ion binding"/>
    <property type="evidence" value="ECO:0007669"/>
    <property type="project" value="InterPro"/>
</dbReference>
<dbReference type="Proteomes" id="UP000279259">
    <property type="component" value="Unassembled WGS sequence"/>
</dbReference>
<dbReference type="CDD" id="cd00067">
    <property type="entry name" value="GAL4"/>
    <property type="match status" value="1"/>
</dbReference>
<feature type="domain" description="Zn(2)-C6 fungal-type" evidence="7">
    <location>
        <begin position="47"/>
        <end position="80"/>
    </location>
</feature>
<dbReference type="InterPro" id="IPR001138">
    <property type="entry name" value="Zn2Cys6_DnaBD"/>
</dbReference>
<dbReference type="InterPro" id="IPR036864">
    <property type="entry name" value="Zn2-C6_fun-type_DNA-bd_sf"/>
</dbReference>
<feature type="compositionally biased region" description="Low complexity" evidence="6">
    <location>
        <begin position="1"/>
        <end position="12"/>
    </location>
</feature>
<evidence type="ECO:0000256" key="3">
    <source>
        <dbReference type="ARBA" id="ARBA00023125"/>
    </source>
</evidence>
<name>A0A427YQM7_9TREE</name>
<keyword evidence="5" id="KW-0539">Nucleus</keyword>
<evidence type="ECO:0000256" key="6">
    <source>
        <dbReference type="SAM" id="MobiDB-lite"/>
    </source>
</evidence>
<dbReference type="CDD" id="cd12148">
    <property type="entry name" value="fungal_TF_MHR"/>
    <property type="match status" value="1"/>
</dbReference>
<keyword evidence="4" id="KW-0804">Transcription</keyword>
<protein>
    <recommendedName>
        <fullName evidence="7">Zn(2)-C6 fungal-type domain-containing protein</fullName>
    </recommendedName>
</protein>
<dbReference type="AlphaFoldDB" id="A0A427YQM7"/>
<dbReference type="GO" id="GO:0000981">
    <property type="term" value="F:DNA-binding transcription factor activity, RNA polymerase II-specific"/>
    <property type="evidence" value="ECO:0007669"/>
    <property type="project" value="InterPro"/>
</dbReference>
<organism evidence="8 9">
    <name type="scientific">Saitozyma podzolica</name>
    <dbReference type="NCBI Taxonomy" id="1890683"/>
    <lineage>
        <taxon>Eukaryota</taxon>
        <taxon>Fungi</taxon>
        <taxon>Dikarya</taxon>
        <taxon>Basidiomycota</taxon>
        <taxon>Agaricomycotina</taxon>
        <taxon>Tremellomycetes</taxon>
        <taxon>Tremellales</taxon>
        <taxon>Trimorphomycetaceae</taxon>
        <taxon>Saitozyma</taxon>
    </lineage>
</organism>
<dbReference type="SUPFAM" id="SSF57701">
    <property type="entry name" value="Zn2/Cys6 DNA-binding domain"/>
    <property type="match status" value="1"/>
</dbReference>